<dbReference type="EMBL" id="KZ613871">
    <property type="protein sequence ID" value="PMD53740.1"/>
    <property type="molecule type" value="Genomic_DNA"/>
</dbReference>
<protein>
    <recommendedName>
        <fullName evidence="2">2EXR domain-containing protein</fullName>
    </recommendedName>
</protein>
<dbReference type="OrthoDB" id="3473305at2759"/>
<dbReference type="PANTHER" id="PTHR35910:SF6">
    <property type="entry name" value="2EXR DOMAIN-CONTAINING PROTEIN"/>
    <property type="match status" value="1"/>
</dbReference>
<dbReference type="GeneID" id="36596086"/>
<gene>
    <name evidence="3" type="ORF">K444DRAFT_700449</name>
</gene>
<accession>A0A2J6SSL5</accession>
<dbReference type="PANTHER" id="PTHR35910">
    <property type="entry name" value="2EXR DOMAIN-CONTAINING PROTEIN"/>
    <property type="match status" value="1"/>
</dbReference>
<dbReference type="RefSeq" id="XP_024730644.1">
    <property type="nucleotide sequence ID" value="XM_024888010.1"/>
</dbReference>
<feature type="compositionally biased region" description="Polar residues" evidence="1">
    <location>
        <begin position="389"/>
        <end position="401"/>
    </location>
</feature>
<feature type="region of interest" description="Disordered" evidence="1">
    <location>
        <begin position="1"/>
        <end position="49"/>
    </location>
</feature>
<feature type="compositionally biased region" description="Polar residues" evidence="1">
    <location>
        <begin position="358"/>
        <end position="382"/>
    </location>
</feature>
<dbReference type="Proteomes" id="UP000235371">
    <property type="component" value="Unassembled WGS sequence"/>
</dbReference>
<sequence>MAGPREKGAPHQKAKAVPLTAGGRRPARETRPIERFTPGIPTSRSPTNPLELPSVPIPFRLKVPHLANLATVTNRPGGPLAKFGLFRRLPAELRHMIWKYLLPGPNIVTVYVSRDGRKESYKFSSTLVAPRLLWTCHEAREVVLLRYKRNAFKHPKSVNGCFFNFEQDILDFQSWAMDCPLDGIVATHGQRTRWLSHRAVEADIRNVKYMAFAHIALMRELDTTRRYRPLPLPTFLHFSSLQKVVIVFTFRHTWGCAQCQNSEMPLNDHLLVDDAKMVVGELKQDLVEGKTYSFMFGNEWMPPKWEWRMCCAISDWKRPYLESLVEPVRVEEMEEGDTMVNETVGASDTSPAGAASPMDTTPGESVATSSSENASILDTTPLLTEGESAASTSSPDTPNIMDTTEGESASSTSTSSETESMMDMTEGESVSSRTSFETASMMGNRMENLRDGD</sequence>
<dbReference type="AlphaFoldDB" id="A0A2J6SSL5"/>
<evidence type="ECO:0000313" key="3">
    <source>
        <dbReference type="EMBL" id="PMD53740.1"/>
    </source>
</evidence>
<evidence type="ECO:0000256" key="1">
    <source>
        <dbReference type="SAM" id="MobiDB-lite"/>
    </source>
</evidence>
<evidence type="ECO:0000259" key="2">
    <source>
        <dbReference type="Pfam" id="PF20150"/>
    </source>
</evidence>
<organism evidence="3 4">
    <name type="scientific">Hyaloscypha bicolor E</name>
    <dbReference type="NCBI Taxonomy" id="1095630"/>
    <lineage>
        <taxon>Eukaryota</taxon>
        <taxon>Fungi</taxon>
        <taxon>Dikarya</taxon>
        <taxon>Ascomycota</taxon>
        <taxon>Pezizomycotina</taxon>
        <taxon>Leotiomycetes</taxon>
        <taxon>Helotiales</taxon>
        <taxon>Hyaloscyphaceae</taxon>
        <taxon>Hyaloscypha</taxon>
        <taxon>Hyaloscypha bicolor</taxon>
    </lineage>
</organism>
<dbReference type="InParanoid" id="A0A2J6SSL5"/>
<name>A0A2J6SSL5_9HELO</name>
<keyword evidence="4" id="KW-1185">Reference proteome</keyword>
<reference evidence="3 4" key="1">
    <citation type="submission" date="2016-04" db="EMBL/GenBank/DDBJ databases">
        <title>A degradative enzymes factory behind the ericoid mycorrhizal symbiosis.</title>
        <authorList>
            <consortium name="DOE Joint Genome Institute"/>
            <person name="Martino E."/>
            <person name="Morin E."/>
            <person name="Grelet G."/>
            <person name="Kuo A."/>
            <person name="Kohler A."/>
            <person name="Daghino S."/>
            <person name="Barry K."/>
            <person name="Choi C."/>
            <person name="Cichocki N."/>
            <person name="Clum A."/>
            <person name="Copeland A."/>
            <person name="Hainaut M."/>
            <person name="Haridas S."/>
            <person name="Labutti K."/>
            <person name="Lindquist E."/>
            <person name="Lipzen A."/>
            <person name="Khouja H.-R."/>
            <person name="Murat C."/>
            <person name="Ohm R."/>
            <person name="Olson A."/>
            <person name="Spatafora J."/>
            <person name="Veneault-Fourrey C."/>
            <person name="Henrissat B."/>
            <person name="Grigoriev I."/>
            <person name="Martin F."/>
            <person name="Perotto S."/>
        </authorList>
    </citation>
    <scope>NUCLEOTIDE SEQUENCE [LARGE SCALE GENOMIC DNA]</scope>
    <source>
        <strain evidence="3 4">E</strain>
    </source>
</reference>
<evidence type="ECO:0000313" key="4">
    <source>
        <dbReference type="Proteomes" id="UP000235371"/>
    </source>
</evidence>
<dbReference type="InterPro" id="IPR045518">
    <property type="entry name" value="2EXR"/>
</dbReference>
<feature type="compositionally biased region" description="Low complexity" evidence="1">
    <location>
        <begin position="402"/>
        <end position="429"/>
    </location>
</feature>
<feature type="region of interest" description="Disordered" evidence="1">
    <location>
        <begin position="343"/>
        <end position="453"/>
    </location>
</feature>
<proteinExistence type="predicted"/>
<feature type="domain" description="2EXR" evidence="2">
    <location>
        <begin position="83"/>
        <end position="170"/>
    </location>
</feature>
<dbReference type="Pfam" id="PF20150">
    <property type="entry name" value="2EXR"/>
    <property type="match status" value="1"/>
</dbReference>